<name>A0ABV2LUD1_9FLAO</name>
<dbReference type="InterPro" id="IPR036390">
    <property type="entry name" value="WH_DNA-bd_sf"/>
</dbReference>
<keyword evidence="7" id="KW-1185">Reference proteome</keyword>
<organism evidence="6 7">
    <name type="scientific">Moheibacter stercoris</name>
    <dbReference type="NCBI Taxonomy" id="1628251"/>
    <lineage>
        <taxon>Bacteria</taxon>
        <taxon>Pseudomonadati</taxon>
        <taxon>Bacteroidota</taxon>
        <taxon>Flavobacteriia</taxon>
        <taxon>Flavobacteriales</taxon>
        <taxon>Weeksellaceae</taxon>
        <taxon>Moheibacter</taxon>
    </lineage>
</organism>
<keyword evidence="3" id="KW-0238">DNA-binding</keyword>
<evidence type="ECO:0000256" key="4">
    <source>
        <dbReference type="ARBA" id="ARBA00023163"/>
    </source>
</evidence>
<comment type="caution">
    <text evidence="6">The sequence shown here is derived from an EMBL/GenBank/DDBJ whole genome shotgun (WGS) entry which is preliminary data.</text>
</comment>
<comment type="similarity">
    <text evidence="1">Belongs to the LysR transcriptional regulatory family.</text>
</comment>
<sequence>MTLIQLEYVLAVAEFKNFTLAADKCFVTQPTLSMQIQKLEKELEIEIFDRSSHPIKLTKIGEKVVDQAKIILKESYKMSQLVSEERGMIEGDFSIGVIPTILPTLVPMFYRSFQKAHPKTNLIIKEMQTEEIMLHLQQGNLDFGIVVTPLFEDQIVEKVLYYEPMVGYIPASHKLHSKKLIEREDLDIEDILLLKEGHCFRNNVLNFCDPKKLKDIPIQLDSGNLDTLVKLANEGYGMTFLPALQAEDLPKEFQKNVRFFKDPVPTREVSLVYHQSNLRKSFENSLVKIIQSVLRGKIFLDKNENVSSPLLSLPK</sequence>
<dbReference type="Gene3D" id="3.40.190.10">
    <property type="entry name" value="Periplasmic binding protein-like II"/>
    <property type="match status" value="2"/>
</dbReference>
<gene>
    <name evidence="6" type="ORF">ABID46_001758</name>
</gene>
<dbReference type="PROSITE" id="PS50931">
    <property type="entry name" value="HTH_LYSR"/>
    <property type="match status" value="1"/>
</dbReference>
<evidence type="ECO:0000313" key="7">
    <source>
        <dbReference type="Proteomes" id="UP001549146"/>
    </source>
</evidence>
<evidence type="ECO:0000256" key="3">
    <source>
        <dbReference type="ARBA" id="ARBA00023125"/>
    </source>
</evidence>
<dbReference type="Gene3D" id="1.10.10.10">
    <property type="entry name" value="Winged helix-like DNA-binding domain superfamily/Winged helix DNA-binding domain"/>
    <property type="match status" value="1"/>
</dbReference>
<dbReference type="PANTHER" id="PTHR30419:SF29">
    <property type="entry name" value="LYSR-FAMILY TRANSCRIPTIONAL REGULATOR"/>
    <property type="match status" value="1"/>
</dbReference>
<dbReference type="SUPFAM" id="SSF46785">
    <property type="entry name" value="Winged helix' DNA-binding domain"/>
    <property type="match status" value="1"/>
</dbReference>
<dbReference type="CDD" id="cd08411">
    <property type="entry name" value="PBP2_OxyR"/>
    <property type="match status" value="1"/>
</dbReference>
<dbReference type="InterPro" id="IPR000847">
    <property type="entry name" value="LysR_HTH_N"/>
</dbReference>
<evidence type="ECO:0000256" key="1">
    <source>
        <dbReference type="ARBA" id="ARBA00009437"/>
    </source>
</evidence>
<dbReference type="PRINTS" id="PR00039">
    <property type="entry name" value="HTHLYSR"/>
</dbReference>
<protein>
    <submittedName>
        <fullName evidence="6">LysR family hydrogen peroxide-inducible transcriptional activator</fullName>
    </submittedName>
</protein>
<dbReference type="Pfam" id="PF03466">
    <property type="entry name" value="LysR_substrate"/>
    <property type="match status" value="1"/>
</dbReference>
<dbReference type="RefSeq" id="WP_354509128.1">
    <property type="nucleotide sequence ID" value="NZ_JBEPMO010000009.1"/>
</dbReference>
<dbReference type="Proteomes" id="UP001549146">
    <property type="component" value="Unassembled WGS sequence"/>
</dbReference>
<feature type="domain" description="HTH lysR-type" evidence="5">
    <location>
        <begin position="1"/>
        <end position="58"/>
    </location>
</feature>
<evidence type="ECO:0000256" key="2">
    <source>
        <dbReference type="ARBA" id="ARBA00023015"/>
    </source>
</evidence>
<keyword evidence="2" id="KW-0805">Transcription regulation</keyword>
<dbReference type="PANTHER" id="PTHR30419">
    <property type="entry name" value="HTH-TYPE TRANSCRIPTIONAL REGULATOR YBHD"/>
    <property type="match status" value="1"/>
</dbReference>
<dbReference type="InterPro" id="IPR050950">
    <property type="entry name" value="HTH-type_LysR_regulators"/>
</dbReference>
<proteinExistence type="inferred from homology"/>
<reference evidence="6 7" key="1">
    <citation type="submission" date="2024-06" db="EMBL/GenBank/DDBJ databases">
        <title>Genomic Encyclopedia of Type Strains, Phase IV (KMG-IV): sequencing the most valuable type-strain genomes for metagenomic binning, comparative biology and taxonomic classification.</title>
        <authorList>
            <person name="Goeker M."/>
        </authorList>
    </citation>
    <scope>NUCLEOTIDE SEQUENCE [LARGE SCALE GENOMIC DNA]</scope>
    <source>
        <strain evidence="6 7">DSM 29388</strain>
    </source>
</reference>
<dbReference type="InterPro" id="IPR005119">
    <property type="entry name" value="LysR_subst-bd"/>
</dbReference>
<dbReference type="EMBL" id="JBEPMO010000009">
    <property type="protein sequence ID" value="MET3732171.1"/>
    <property type="molecule type" value="Genomic_DNA"/>
</dbReference>
<evidence type="ECO:0000259" key="5">
    <source>
        <dbReference type="PROSITE" id="PS50931"/>
    </source>
</evidence>
<dbReference type="InterPro" id="IPR036388">
    <property type="entry name" value="WH-like_DNA-bd_sf"/>
</dbReference>
<dbReference type="Pfam" id="PF00126">
    <property type="entry name" value="HTH_1"/>
    <property type="match status" value="1"/>
</dbReference>
<accession>A0ABV2LUD1</accession>
<dbReference type="SUPFAM" id="SSF53850">
    <property type="entry name" value="Periplasmic binding protein-like II"/>
    <property type="match status" value="1"/>
</dbReference>
<evidence type="ECO:0000313" key="6">
    <source>
        <dbReference type="EMBL" id="MET3732171.1"/>
    </source>
</evidence>
<keyword evidence="4" id="KW-0804">Transcription</keyword>